<dbReference type="SUPFAM" id="SSF51735">
    <property type="entry name" value="NAD(P)-binding Rossmann-fold domains"/>
    <property type="match status" value="1"/>
</dbReference>
<protein>
    <recommendedName>
        <fullName evidence="9">UDP-glucose 4-epimerase</fullName>
        <ecNumber evidence="9">5.1.3.2</ecNumber>
    </recommendedName>
</protein>
<evidence type="ECO:0000256" key="8">
    <source>
        <dbReference type="ARBA" id="ARBA00023235"/>
    </source>
</evidence>
<evidence type="ECO:0000256" key="1">
    <source>
        <dbReference type="ARBA" id="ARBA00000014"/>
    </source>
</evidence>
<evidence type="ECO:0000256" key="9">
    <source>
        <dbReference type="RuleBase" id="RU366046"/>
    </source>
</evidence>
<feature type="domain" description="NAD(P)-binding" evidence="10">
    <location>
        <begin position="8"/>
        <end position="326"/>
    </location>
</feature>
<proteinExistence type="inferred from homology"/>
<dbReference type="PANTHER" id="PTHR43725:SF47">
    <property type="entry name" value="UDP-GLUCOSE 4-EPIMERASE"/>
    <property type="match status" value="1"/>
</dbReference>
<dbReference type="InterPro" id="IPR016040">
    <property type="entry name" value="NAD(P)-bd_dom"/>
</dbReference>
<accession>A0ABM0MVF1</accession>
<comment type="pathway">
    <text evidence="5 9">Carbohydrate metabolism; galactose metabolism.</text>
</comment>
<dbReference type="NCBIfam" id="TIGR01179">
    <property type="entry name" value="galE"/>
    <property type="match status" value="1"/>
</dbReference>
<evidence type="ECO:0000259" key="10">
    <source>
        <dbReference type="Pfam" id="PF16363"/>
    </source>
</evidence>
<evidence type="ECO:0000256" key="6">
    <source>
        <dbReference type="ARBA" id="ARBA00023027"/>
    </source>
</evidence>
<reference evidence="12" key="1">
    <citation type="submission" date="2025-08" db="UniProtKB">
        <authorList>
            <consortium name="RefSeq"/>
        </authorList>
    </citation>
    <scope>IDENTIFICATION</scope>
    <source>
        <tissue evidence="12">Testes</tissue>
    </source>
</reference>
<dbReference type="EC" id="5.1.3.2" evidence="9"/>
<comment type="function">
    <text evidence="4">Catalyzes two distinct but analogous reactions: the reversible epimerization of UDP-glucose to UDP-galactose and the reversible epimerization of UDP-N-acetylglucosamine to UDP-N-acetylgalactosamine. The reaction with UDP-Gal plays a critical role in the Leloir pathway of galactose catabolism in which galactose is converted to the glycolytic intermediate glucose 6-phosphate. It contributes to the catabolism of dietary galactose and enables the endogenous biosynthesis of both UDP-Gal and UDP-GalNAc when exogenous sources are limited. Both UDP-sugar interconversions are important in the synthesis of glycoproteins and glycolipids.</text>
</comment>
<sequence>MSDVTYILVTGGVGYIGSHIVVELVNAGYTPVIIDIFANAVKVVIERMEKIVDKQLIYHDIDILNKSALDDLFAKYSFYAVIHLAGLKAMRESINMPIEFYKVNVFGTLNIVECMKEHGVNNLMFSSSGSVYGTPQYLPIDEKHAVGGCLTPYGKSKYFIEEILRDVSKAEKNWNIILFRYFNPVGSHKSGLIGEDPRATNLMSYVAQVAIGRKPHLSVFGGDYDTHDGTGVRDYVHVVDLALGHIAALKQFTTKGGLKIYNLGSGKECSVLDMVRGMEKASGKKIPYKIVDRKDGDVGSSYSDATLIQTELGWKPEKNYEEMFEDLWRWQKNNPEGYETANSI</sequence>
<dbReference type="Proteomes" id="UP000694865">
    <property type="component" value="Unplaced"/>
</dbReference>
<organism evidence="11 12">
    <name type="scientific">Saccoglossus kowalevskii</name>
    <name type="common">Acorn worm</name>
    <dbReference type="NCBI Taxonomy" id="10224"/>
    <lineage>
        <taxon>Eukaryota</taxon>
        <taxon>Metazoa</taxon>
        <taxon>Hemichordata</taxon>
        <taxon>Enteropneusta</taxon>
        <taxon>Harrimaniidae</taxon>
        <taxon>Saccoglossus</taxon>
    </lineage>
</organism>
<evidence type="ECO:0000313" key="12">
    <source>
        <dbReference type="RefSeq" id="XP_006823992.1"/>
    </source>
</evidence>
<keyword evidence="11" id="KW-1185">Reference proteome</keyword>
<comment type="catalytic activity">
    <reaction evidence="1">
        <text>UDP-N-acetyl-alpha-D-glucosamine = UDP-N-acetyl-alpha-D-galactosamine</text>
        <dbReference type="Rhea" id="RHEA:20517"/>
        <dbReference type="ChEBI" id="CHEBI:57705"/>
        <dbReference type="ChEBI" id="CHEBI:67138"/>
        <dbReference type="EC" id="5.1.3.7"/>
    </reaction>
</comment>
<dbReference type="CDD" id="cd05247">
    <property type="entry name" value="UDP_G4E_1_SDR_e"/>
    <property type="match status" value="1"/>
</dbReference>
<comment type="similarity">
    <text evidence="9">Belongs to the NAD(P)-dependent epimerase/dehydratase family.</text>
</comment>
<dbReference type="GeneID" id="100372594"/>
<evidence type="ECO:0000256" key="2">
    <source>
        <dbReference type="ARBA" id="ARBA00000083"/>
    </source>
</evidence>
<keyword evidence="8 9" id="KW-0413">Isomerase</keyword>
<evidence type="ECO:0000256" key="3">
    <source>
        <dbReference type="ARBA" id="ARBA00001911"/>
    </source>
</evidence>
<keyword evidence="6 9" id="KW-0520">NAD</keyword>
<dbReference type="PRINTS" id="PR01713">
    <property type="entry name" value="NUCEPIMERASE"/>
</dbReference>
<evidence type="ECO:0000256" key="4">
    <source>
        <dbReference type="ARBA" id="ARBA00002760"/>
    </source>
</evidence>
<dbReference type="NCBIfam" id="NF007956">
    <property type="entry name" value="PRK10675.1"/>
    <property type="match status" value="1"/>
</dbReference>
<dbReference type="InterPro" id="IPR005886">
    <property type="entry name" value="UDP_G4E"/>
</dbReference>
<evidence type="ECO:0000256" key="5">
    <source>
        <dbReference type="ARBA" id="ARBA00004947"/>
    </source>
</evidence>
<dbReference type="PANTHER" id="PTHR43725">
    <property type="entry name" value="UDP-GLUCOSE 4-EPIMERASE"/>
    <property type="match status" value="1"/>
</dbReference>
<dbReference type="Gene3D" id="3.40.50.720">
    <property type="entry name" value="NAD(P)-binding Rossmann-like Domain"/>
    <property type="match status" value="1"/>
</dbReference>
<dbReference type="RefSeq" id="XP_006823992.1">
    <property type="nucleotide sequence ID" value="XM_006823929.1"/>
</dbReference>
<comment type="catalytic activity">
    <reaction evidence="2 9">
        <text>UDP-alpha-D-glucose = UDP-alpha-D-galactose</text>
        <dbReference type="Rhea" id="RHEA:22168"/>
        <dbReference type="ChEBI" id="CHEBI:58885"/>
        <dbReference type="ChEBI" id="CHEBI:66914"/>
        <dbReference type="EC" id="5.1.3.2"/>
    </reaction>
</comment>
<evidence type="ECO:0000256" key="7">
    <source>
        <dbReference type="ARBA" id="ARBA00023144"/>
    </source>
</evidence>
<dbReference type="Gene3D" id="3.90.25.10">
    <property type="entry name" value="UDP-galactose 4-epimerase, domain 1"/>
    <property type="match status" value="1"/>
</dbReference>
<gene>
    <name evidence="12" type="primary">LOC100372594</name>
</gene>
<comment type="subunit">
    <text evidence="9">Homodimer.</text>
</comment>
<keyword evidence="7" id="KW-0299">Galactose metabolism</keyword>
<evidence type="ECO:0000313" key="11">
    <source>
        <dbReference type="Proteomes" id="UP000694865"/>
    </source>
</evidence>
<dbReference type="Pfam" id="PF16363">
    <property type="entry name" value="GDP_Man_Dehyd"/>
    <property type="match status" value="1"/>
</dbReference>
<dbReference type="InterPro" id="IPR036291">
    <property type="entry name" value="NAD(P)-bd_dom_sf"/>
</dbReference>
<name>A0ABM0MVF1_SACKO</name>
<keyword evidence="9" id="KW-0119">Carbohydrate metabolism</keyword>
<comment type="cofactor">
    <cofactor evidence="3 9">
        <name>NAD(+)</name>
        <dbReference type="ChEBI" id="CHEBI:57540"/>
    </cofactor>
</comment>